<keyword evidence="1" id="KW-0812">Transmembrane</keyword>
<keyword evidence="1" id="KW-0472">Membrane</keyword>
<keyword evidence="1" id="KW-1133">Transmembrane helix</keyword>
<feature type="transmembrane region" description="Helical" evidence="1">
    <location>
        <begin position="21"/>
        <end position="38"/>
    </location>
</feature>
<dbReference type="Proteomes" id="UP001260959">
    <property type="component" value="Unassembled WGS sequence"/>
</dbReference>
<comment type="caution">
    <text evidence="2">The sequence shown here is derived from an EMBL/GenBank/DDBJ whole genome shotgun (WGS) entry which is preliminary data.</text>
</comment>
<evidence type="ECO:0000313" key="2">
    <source>
        <dbReference type="EMBL" id="MDR4952193.1"/>
    </source>
</evidence>
<dbReference type="RefSeq" id="WP_309521950.1">
    <property type="nucleotide sequence ID" value="NZ_JAVIXS010000005.1"/>
</dbReference>
<evidence type="ECO:0008006" key="4">
    <source>
        <dbReference type="Google" id="ProtNLM"/>
    </source>
</evidence>
<reference evidence="2 3" key="1">
    <citation type="submission" date="2023-08" db="EMBL/GenBank/DDBJ databases">
        <authorList>
            <person name="Maltman C."/>
        </authorList>
    </citation>
    <scope>NUCLEOTIDE SEQUENCE [LARGE SCALE GENOMIC DNA]</scope>
    <source>
        <strain evidence="2 3">ES2</strain>
    </source>
</reference>
<sequence length="153" mass="17668">MEGFKHLKKKGTEYEVKQYMALQHIIGIAWVCISMLLITNTGYMKTGIVLLIFSLLLTIVSFIPPKVNFDTENKTLTVANNGLNRKIFIYNLDDFEGFELQTFQLGFIPLGCYLYANFKNVSQFKRPVISQSFSKRIIQEITNELEDITKKIK</sequence>
<keyword evidence="3" id="KW-1185">Reference proteome</keyword>
<protein>
    <recommendedName>
        <fullName evidence="4">YcxB family protein</fullName>
    </recommendedName>
</protein>
<dbReference type="EMBL" id="JAVIXS010000005">
    <property type="protein sequence ID" value="MDR4952193.1"/>
    <property type="molecule type" value="Genomic_DNA"/>
</dbReference>
<proteinExistence type="predicted"/>
<feature type="transmembrane region" description="Helical" evidence="1">
    <location>
        <begin position="44"/>
        <end position="64"/>
    </location>
</feature>
<evidence type="ECO:0000313" key="3">
    <source>
        <dbReference type="Proteomes" id="UP001260959"/>
    </source>
</evidence>
<organism evidence="2 3">
    <name type="scientific">Chryseobacterium metallicongregator</name>
    <dbReference type="NCBI Taxonomy" id="3073042"/>
    <lineage>
        <taxon>Bacteria</taxon>
        <taxon>Pseudomonadati</taxon>
        <taxon>Bacteroidota</taxon>
        <taxon>Flavobacteriia</taxon>
        <taxon>Flavobacteriales</taxon>
        <taxon>Weeksellaceae</taxon>
        <taxon>Chryseobacterium group</taxon>
        <taxon>Chryseobacterium</taxon>
    </lineage>
</organism>
<evidence type="ECO:0000256" key="1">
    <source>
        <dbReference type="SAM" id="Phobius"/>
    </source>
</evidence>
<gene>
    <name evidence="2" type="ORF">REB14_08415</name>
</gene>
<accession>A0ABU1E315</accession>
<name>A0ABU1E315_9FLAO</name>